<dbReference type="OrthoDB" id="9826051at2"/>
<evidence type="ECO:0000313" key="2">
    <source>
        <dbReference type="EMBL" id="AZN71006.1"/>
    </source>
</evidence>
<evidence type="ECO:0008006" key="4">
    <source>
        <dbReference type="Google" id="ProtNLM"/>
    </source>
</evidence>
<evidence type="ECO:0000313" key="3">
    <source>
        <dbReference type="Proteomes" id="UP000268192"/>
    </source>
</evidence>
<proteinExistence type="predicted"/>
<evidence type="ECO:0000256" key="1">
    <source>
        <dbReference type="SAM" id="MobiDB-lite"/>
    </source>
</evidence>
<organism evidence="2 3">
    <name type="scientific">Georhizobium profundi</name>
    <dbReference type="NCBI Taxonomy" id="2341112"/>
    <lineage>
        <taxon>Bacteria</taxon>
        <taxon>Pseudomonadati</taxon>
        <taxon>Pseudomonadota</taxon>
        <taxon>Alphaproteobacteria</taxon>
        <taxon>Hyphomicrobiales</taxon>
        <taxon>Rhizobiaceae</taxon>
        <taxon>Georhizobium</taxon>
    </lineage>
</organism>
<feature type="compositionally biased region" description="Basic and acidic residues" evidence="1">
    <location>
        <begin position="8"/>
        <end position="39"/>
    </location>
</feature>
<dbReference type="EMBL" id="CP032509">
    <property type="protein sequence ID" value="AZN71006.1"/>
    <property type="molecule type" value="Genomic_DNA"/>
</dbReference>
<dbReference type="AlphaFoldDB" id="A0A3Q8XMJ5"/>
<name>A0A3Q8XMJ5_9HYPH</name>
<feature type="region of interest" description="Disordered" evidence="1">
    <location>
        <begin position="180"/>
        <end position="210"/>
    </location>
</feature>
<feature type="region of interest" description="Disordered" evidence="1">
    <location>
        <begin position="1"/>
        <end position="49"/>
    </location>
</feature>
<sequence length="210" mass="22921">MATYPHPTDIDTSHHPSEKHTPIREALDAEMHDAREKLSDAGARTRSKAASFSEKVRLKAIDEADQRKDALAEGLHDIANRVRGSVREDTAGAALTGKLAREAADGLDNLSRSIQERSIVNAADDLRDIGRRHPLLFVAGGLLAGLTIARFLKASSDRAEEYEYEDDELEAYDDDENLYAEDNAGTGMSGFEHETDAARSTSVLGTDDRA</sequence>
<dbReference type="KEGG" id="abaw:D5400_06700"/>
<gene>
    <name evidence="2" type="ORF">D5400_06700</name>
</gene>
<dbReference type="RefSeq" id="WP_126008834.1">
    <property type="nucleotide sequence ID" value="NZ_CP032509.1"/>
</dbReference>
<dbReference type="Proteomes" id="UP000268192">
    <property type="component" value="Chromosome"/>
</dbReference>
<accession>A0A3Q8XMJ5</accession>
<protein>
    <recommendedName>
        <fullName evidence="4">DUF3618 domain-containing protein</fullName>
    </recommendedName>
</protein>
<keyword evidence="3" id="KW-1185">Reference proteome</keyword>
<reference evidence="2 3" key="1">
    <citation type="submission" date="2018-09" db="EMBL/GenBank/DDBJ databases">
        <title>Marinorhizobium profundi gen. nov., sp. nov., isolated from a deep-sea sediment sample from the New Britain Trench and proposal of Marinorhizobiaceae fam. nov. in the order Rhizobiales of the class Alphaproteobacteria.</title>
        <authorList>
            <person name="Cao J."/>
        </authorList>
    </citation>
    <scope>NUCLEOTIDE SEQUENCE [LARGE SCALE GENOMIC DNA]</scope>
    <source>
        <strain evidence="2 3">WS11</strain>
    </source>
</reference>